<feature type="region of interest" description="Disordered" evidence="1">
    <location>
        <begin position="56"/>
        <end position="76"/>
    </location>
</feature>
<feature type="signal peptide" evidence="2">
    <location>
        <begin position="1"/>
        <end position="23"/>
    </location>
</feature>
<evidence type="ECO:0008006" key="5">
    <source>
        <dbReference type="Google" id="ProtNLM"/>
    </source>
</evidence>
<evidence type="ECO:0000313" key="3">
    <source>
        <dbReference type="EMBL" id="KAJ0227487.1"/>
    </source>
</evidence>
<keyword evidence="4" id="KW-1185">Reference proteome</keyword>
<reference evidence="3 4" key="1">
    <citation type="journal article" date="2017" name="Nat. Commun.">
        <title>Genome assembly with in vitro proximity ligation data and whole-genome triplication in lettuce.</title>
        <authorList>
            <person name="Reyes-Chin-Wo S."/>
            <person name="Wang Z."/>
            <person name="Yang X."/>
            <person name="Kozik A."/>
            <person name="Arikit S."/>
            <person name="Song C."/>
            <person name="Xia L."/>
            <person name="Froenicke L."/>
            <person name="Lavelle D.O."/>
            <person name="Truco M.J."/>
            <person name="Xia R."/>
            <person name="Zhu S."/>
            <person name="Xu C."/>
            <person name="Xu H."/>
            <person name="Xu X."/>
            <person name="Cox K."/>
            <person name="Korf I."/>
            <person name="Meyers B.C."/>
            <person name="Michelmore R.W."/>
        </authorList>
    </citation>
    <scope>NUCLEOTIDE SEQUENCE [LARGE SCALE GENOMIC DNA]</scope>
    <source>
        <strain evidence="4">cv. Salinas</strain>
        <tissue evidence="3">Seedlings</tissue>
    </source>
</reference>
<evidence type="ECO:0000256" key="2">
    <source>
        <dbReference type="SAM" id="SignalP"/>
    </source>
</evidence>
<sequence>MKSPMLLAFFFILLCAQFLSNLALESQEEKGTPSLSENGYNGDDGLKRDQLMLSKASKGKGTYGGQNDRPPSTKKSRAVSILSKPPVYISNTGIGGVVVSMILVFGCVYEIRTCVNLINFGMFHTCDTDMPP</sequence>
<keyword evidence="2" id="KW-0732">Signal</keyword>
<protein>
    <recommendedName>
        <fullName evidence="5">Transmembrane protein</fullName>
    </recommendedName>
</protein>
<feature type="chain" id="PRO_5040427921" description="Transmembrane protein" evidence="2">
    <location>
        <begin position="24"/>
        <end position="132"/>
    </location>
</feature>
<evidence type="ECO:0000313" key="4">
    <source>
        <dbReference type="Proteomes" id="UP000235145"/>
    </source>
</evidence>
<organism evidence="3 4">
    <name type="scientific">Lactuca sativa</name>
    <name type="common">Garden lettuce</name>
    <dbReference type="NCBI Taxonomy" id="4236"/>
    <lineage>
        <taxon>Eukaryota</taxon>
        <taxon>Viridiplantae</taxon>
        <taxon>Streptophyta</taxon>
        <taxon>Embryophyta</taxon>
        <taxon>Tracheophyta</taxon>
        <taxon>Spermatophyta</taxon>
        <taxon>Magnoliopsida</taxon>
        <taxon>eudicotyledons</taxon>
        <taxon>Gunneridae</taxon>
        <taxon>Pentapetalae</taxon>
        <taxon>asterids</taxon>
        <taxon>campanulids</taxon>
        <taxon>Asterales</taxon>
        <taxon>Asteraceae</taxon>
        <taxon>Cichorioideae</taxon>
        <taxon>Cichorieae</taxon>
        <taxon>Lactucinae</taxon>
        <taxon>Lactuca</taxon>
    </lineage>
</organism>
<name>A0A9R1WRI2_LACSA</name>
<dbReference type="AlphaFoldDB" id="A0A9R1WRI2"/>
<dbReference type="Proteomes" id="UP000235145">
    <property type="component" value="Unassembled WGS sequence"/>
</dbReference>
<gene>
    <name evidence="3" type="ORF">LSAT_V11C100013040</name>
</gene>
<accession>A0A9R1WRI2</accession>
<dbReference type="EMBL" id="NBSK02000001">
    <property type="protein sequence ID" value="KAJ0227487.1"/>
    <property type="molecule type" value="Genomic_DNA"/>
</dbReference>
<evidence type="ECO:0000256" key="1">
    <source>
        <dbReference type="SAM" id="MobiDB-lite"/>
    </source>
</evidence>
<proteinExistence type="predicted"/>
<comment type="caution">
    <text evidence="3">The sequence shown here is derived from an EMBL/GenBank/DDBJ whole genome shotgun (WGS) entry which is preliminary data.</text>
</comment>